<feature type="signal peptide" evidence="1">
    <location>
        <begin position="1"/>
        <end position="22"/>
    </location>
</feature>
<accession>A0ABV1R9V3</accession>
<reference evidence="2" key="1">
    <citation type="submission" date="2024-06" db="EMBL/GenBank/DDBJ databases">
        <authorList>
            <person name="Campbell A.G."/>
        </authorList>
    </citation>
    <scope>NUCLEOTIDE SEQUENCE</scope>
    <source>
        <strain evidence="2">EM17</strain>
    </source>
</reference>
<keyword evidence="2" id="KW-0762">Sugar transport</keyword>
<dbReference type="PROSITE" id="PS51257">
    <property type="entry name" value="PROKAR_LIPOPROTEIN"/>
    <property type="match status" value="1"/>
</dbReference>
<feature type="chain" id="PRO_5046317964" evidence="1">
    <location>
        <begin position="23"/>
        <end position="48"/>
    </location>
</feature>
<organism evidence="2 3">
    <name type="scientific">Methylobacterium brachiatum</name>
    <dbReference type="NCBI Taxonomy" id="269660"/>
    <lineage>
        <taxon>Bacteria</taxon>
        <taxon>Pseudomonadati</taxon>
        <taxon>Pseudomonadota</taxon>
        <taxon>Alphaproteobacteria</taxon>
        <taxon>Hyphomicrobiales</taxon>
        <taxon>Methylobacteriaceae</taxon>
        <taxon>Methylobacterium</taxon>
    </lineage>
</organism>
<comment type="caution">
    <text evidence="2">The sequence shown here is derived from an EMBL/GenBank/DDBJ whole genome shotgun (WGS) entry which is preliminary data.</text>
</comment>
<gene>
    <name evidence="2" type="ORF">ABS770_25265</name>
</gene>
<protein>
    <submittedName>
        <fullName evidence="2">Sugar transporter</fullName>
    </submittedName>
</protein>
<name>A0ABV1R9V3_9HYPH</name>
<evidence type="ECO:0000256" key="1">
    <source>
        <dbReference type="SAM" id="SignalP"/>
    </source>
</evidence>
<dbReference type="Proteomes" id="UP001432995">
    <property type="component" value="Unassembled WGS sequence"/>
</dbReference>
<keyword evidence="1" id="KW-0732">Signal</keyword>
<evidence type="ECO:0000313" key="3">
    <source>
        <dbReference type="Proteomes" id="UP001432995"/>
    </source>
</evidence>
<proteinExistence type="predicted"/>
<feature type="non-terminal residue" evidence="2">
    <location>
        <position position="48"/>
    </location>
</feature>
<keyword evidence="3" id="KW-1185">Reference proteome</keyword>
<sequence length="48" mass="4765">MRKLPLALLAMTAISGCTYLPAAGPTASAIEAGAEVATADGGVLARYE</sequence>
<keyword evidence="2" id="KW-0813">Transport</keyword>
<dbReference type="EMBL" id="JBELQD010000051">
    <property type="protein sequence ID" value="MER2291570.1"/>
    <property type="molecule type" value="Genomic_DNA"/>
</dbReference>
<evidence type="ECO:0000313" key="2">
    <source>
        <dbReference type="EMBL" id="MER2291570.1"/>
    </source>
</evidence>